<gene>
    <name evidence="2" type="ORF">ACFSBI_09065</name>
</gene>
<organism evidence="2 3">
    <name type="scientific">Amnibacterium endophyticum</name>
    <dbReference type="NCBI Taxonomy" id="2109337"/>
    <lineage>
        <taxon>Bacteria</taxon>
        <taxon>Bacillati</taxon>
        <taxon>Actinomycetota</taxon>
        <taxon>Actinomycetes</taxon>
        <taxon>Micrococcales</taxon>
        <taxon>Microbacteriaceae</taxon>
        <taxon>Amnibacterium</taxon>
    </lineage>
</organism>
<proteinExistence type="inferred from homology"/>
<dbReference type="InterPro" id="IPR029045">
    <property type="entry name" value="ClpP/crotonase-like_dom_sf"/>
</dbReference>
<evidence type="ECO:0000256" key="1">
    <source>
        <dbReference type="ARBA" id="ARBA00005254"/>
    </source>
</evidence>
<protein>
    <submittedName>
        <fullName evidence="2">Crotonase/enoyl-CoA hydratase family protein</fullName>
    </submittedName>
</protein>
<dbReference type="Pfam" id="PF00378">
    <property type="entry name" value="ECH_1"/>
    <property type="match status" value="1"/>
</dbReference>
<dbReference type="PANTHER" id="PTHR43802">
    <property type="entry name" value="ENOYL-COA HYDRATASE"/>
    <property type="match status" value="1"/>
</dbReference>
<dbReference type="Gene3D" id="1.10.12.10">
    <property type="entry name" value="Lyase 2-enoyl-coa Hydratase, Chain A, domain 2"/>
    <property type="match status" value="1"/>
</dbReference>
<dbReference type="CDD" id="cd06558">
    <property type="entry name" value="crotonase-like"/>
    <property type="match status" value="1"/>
</dbReference>
<dbReference type="InterPro" id="IPR001753">
    <property type="entry name" value="Enoyl-CoA_hydra/iso"/>
</dbReference>
<dbReference type="RefSeq" id="WP_377934172.1">
    <property type="nucleotide sequence ID" value="NZ_JBHUEA010000012.1"/>
</dbReference>
<dbReference type="PANTHER" id="PTHR43802:SF1">
    <property type="entry name" value="IP11341P-RELATED"/>
    <property type="match status" value="1"/>
</dbReference>
<sequence>MTDDSARVVVERDGAILRIGLNRPAKKNAADRALLSALAEAYTRLEHEDGVRVGLLYAEGDDFTAGLDLGDIGGDLASGGIDFRRDDQVDPWGLAGPPRTKPVVVAVHGLCLTLGIELILAADVAVATDSASFGQIEVARGILPFGGATARFPAAVGWGNAMRWMLTAERFDAAEALRIGLVQQVVRDGTELSTATAIAERIAAQAPLAVSAVLAASRAARAAAERDGLADVGGALARLTTSADAAEGVQAFHERRDPVWTGR</sequence>
<evidence type="ECO:0000313" key="2">
    <source>
        <dbReference type="EMBL" id="MFD1721699.1"/>
    </source>
</evidence>
<dbReference type="NCBIfam" id="NF005126">
    <property type="entry name" value="PRK06563.1"/>
    <property type="match status" value="1"/>
</dbReference>
<dbReference type="EMBL" id="JBHUEA010000012">
    <property type="protein sequence ID" value="MFD1721699.1"/>
    <property type="molecule type" value="Genomic_DNA"/>
</dbReference>
<name>A0ABW4LEY6_9MICO</name>
<dbReference type="Gene3D" id="3.90.226.10">
    <property type="entry name" value="2-enoyl-CoA Hydratase, Chain A, domain 1"/>
    <property type="match status" value="1"/>
</dbReference>
<dbReference type="InterPro" id="IPR014748">
    <property type="entry name" value="Enoyl-CoA_hydra_C"/>
</dbReference>
<reference evidence="3" key="1">
    <citation type="journal article" date="2019" name="Int. J. Syst. Evol. Microbiol.">
        <title>The Global Catalogue of Microorganisms (GCM) 10K type strain sequencing project: providing services to taxonomists for standard genome sequencing and annotation.</title>
        <authorList>
            <consortium name="The Broad Institute Genomics Platform"/>
            <consortium name="The Broad Institute Genome Sequencing Center for Infectious Disease"/>
            <person name="Wu L."/>
            <person name="Ma J."/>
        </authorList>
    </citation>
    <scope>NUCLEOTIDE SEQUENCE [LARGE SCALE GENOMIC DNA]</scope>
    <source>
        <strain evidence="3">CGMCC 1.12471</strain>
    </source>
</reference>
<dbReference type="SUPFAM" id="SSF52096">
    <property type="entry name" value="ClpP/crotonase"/>
    <property type="match status" value="1"/>
</dbReference>
<comment type="caution">
    <text evidence="2">The sequence shown here is derived from an EMBL/GenBank/DDBJ whole genome shotgun (WGS) entry which is preliminary data.</text>
</comment>
<dbReference type="Proteomes" id="UP001597347">
    <property type="component" value="Unassembled WGS sequence"/>
</dbReference>
<evidence type="ECO:0000313" key="3">
    <source>
        <dbReference type="Proteomes" id="UP001597347"/>
    </source>
</evidence>
<keyword evidence="3" id="KW-1185">Reference proteome</keyword>
<comment type="similarity">
    <text evidence="1">Belongs to the enoyl-CoA hydratase/isomerase family.</text>
</comment>
<accession>A0ABW4LEY6</accession>